<sequence length="32" mass="3878">MIKEIEVKSVLNKAKKRDAWFLDDYTFNPYQS</sequence>
<dbReference type="EMBL" id="CP019288">
    <property type="protein sequence ID" value="QHI38941.1"/>
    <property type="molecule type" value="Genomic_DNA"/>
</dbReference>
<keyword evidence="2" id="KW-1185">Reference proteome</keyword>
<protein>
    <submittedName>
        <fullName evidence="1">Uncharacterized protein</fullName>
    </submittedName>
</protein>
<name>A0A7L4ZQZ1_9FLAO</name>
<evidence type="ECO:0000313" key="1">
    <source>
        <dbReference type="EMBL" id="QHI38941.1"/>
    </source>
</evidence>
<reference evidence="1 2" key="1">
    <citation type="journal article" date="2013" name="Int. J. Syst. Evol. Microbiol.">
        <title>Kordia antarctica sp. nov., isolated from Antarctic seawater.</title>
        <authorList>
            <person name="Baek K."/>
            <person name="Choi A."/>
            <person name="Kang I."/>
            <person name="Lee K."/>
            <person name="Cho J.C."/>
        </authorList>
    </citation>
    <scope>NUCLEOTIDE SEQUENCE [LARGE SCALE GENOMIC DNA]</scope>
    <source>
        <strain evidence="1 2">IMCC3317</strain>
    </source>
</reference>
<accession>A0A7L4ZQZ1</accession>
<evidence type="ECO:0000313" key="2">
    <source>
        <dbReference type="Proteomes" id="UP000464657"/>
    </source>
</evidence>
<organism evidence="1 2">
    <name type="scientific">Kordia antarctica</name>
    <dbReference type="NCBI Taxonomy" id="1218801"/>
    <lineage>
        <taxon>Bacteria</taxon>
        <taxon>Pseudomonadati</taxon>
        <taxon>Bacteroidota</taxon>
        <taxon>Flavobacteriia</taxon>
        <taxon>Flavobacteriales</taxon>
        <taxon>Flavobacteriaceae</taxon>
        <taxon>Kordia</taxon>
    </lineage>
</organism>
<dbReference type="KEGG" id="kan:IMCC3317_43410"/>
<dbReference type="AlphaFoldDB" id="A0A7L4ZQZ1"/>
<gene>
    <name evidence="1" type="ORF">IMCC3317_43410</name>
</gene>
<proteinExistence type="predicted"/>
<dbReference type="Proteomes" id="UP000464657">
    <property type="component" value="Chromosome"/>
</dbReference>